<name>A0A315W1H5_GAMAF</name>
<dbReference type="AlphaFoldDB" id="A0A315W1H5"/>
<feature type="non-terminal residue" evidence="2">
    <location>
        <position position="132"/>
    </location>
</feature>
<evidence type="ECO:0000256" key="1">
    <source>
        <dbReference type="SAM" id="MobiDB-lite"/>
    </source>
</evidence>
<proteinExistence type="predicted"/>
<keyword evidence="3" id="KW-1185">Reference proteome</keyword>
<evidence type="ECO:0000313" key="3">
    <source>
        <dbReference type="Proteomes" id="UP000250572"/>
    </source>
</evidence>
<sequence>MPLRPPVPASCFWSPTDQKNPIGLLLQPDSIPHQRCPPTGLRVAAAIGTGNLATTSLISCLDNGGTEHGPLRLNVPHLPWNVLKVLLEMGVKAPSHRGFCQTFQADPHNMFGPARSDQHPSPPLEPTHHQVV</sequence>
<evidence type="ECO:0000313" key="2">
    <source>
        <dbReference type="EMBL" id="PWA28624.1"/>
    </source>
</evidence>
<organism evidence="2 3">
    <name type="scientific">Gambusia affinis</name>
    <name type="common">Western mosquitofish</name>
    <name type="synonym">Heterandria affinis</name>
    <dbReference type="NCBI Taxonomy" id="33528"/>
    <lineage>
        <taxon>Eukaryota</taxon>
        <taxon>Metazoa</taxon>
        <taxon>Chordata</taxon>
        <taxon>Craniata</taxon>
        <taxon>Vertebrata</taxon>
        <taxon>Euteleostomi</taxon>
        <taxon>Actinopterygii</taxon>
        <taxon>Neopterygii</taxon>
        <taxon>Teleostei</taxon>
        <taxon>Neoteleostei</taxon>
        <taxon>Acanthomorphata</taxon>
        <taxon>Ovalentaria</taxon>
        <taxon>Atherinomorphae</taxon>
        <taxon>Cyprinodontiformes</taxon>
        <taxon>Poeciliidae</taxon>
        <taxon>Poeciliinae</taxon>
        <taxon>Gambusia</taxon>
    </lineage>
</organism>
<dbReference type="Proteomes" id="UP000250572">
    <property type="component" value="Unassembled WGS sequence"/>
</dbReference>
<dbReference type="EMBL" id="NHOQ01000781">
    <property type="protein sequence ID" value="PWA28624.1"/>
    <property type="molecule type" value="Genomic_DNA"/>
</dbReference>
<comment type="caution">
    <text evidence="2">The sequence shown here is derived from an EMBL/GenBank/DDBJ whole genome shotgun (WGS) entry which is preliminary data.</text>
</comment>
<feature type="region of interest" description="Disordered" evidence="1">
    <location>
        <begin position="107"/>
        <end position="132"/>
    </location>
</feature>
<reference evidence="2 3" key="1">
    <citation type="journal article" date="2018" name="G3 (Bethesda)">
        <title>A High-Quality Reference Genome for the Invasive Mosquitofish Gambusia affinis Using a Chicago Library.</title>
        <authorList>
            <person name="Hoffberg S.L."/>
            <person name="Troendle N.J."/>
            <person name="Glenn T.C."/>
            <person name="Mahmud O."/>
            <person name="Louha S."/>
            <person name="Chalopin D."/>
            <person name="Bennetzen J.L."/>
            <person name="Mauricio R."/>
        </authorList>
    </citation>
    <scope>NUCLEOTIDE SEQUENCE [LARGE SCALE GENOMIC DNA]</scope>
    <source>
        <strain evidence="2">NE01/NJP1002.9</strain>
        <tissue evidence="2">Muscle</tissue>
    </source>
</reference>
<protein>
    <submittedName>
        <fullName evidence="2">Uncharacterized protein</fullName>
    </submittedName>
</protein>
<accession>A0A315W1H5</accession>
<gene>
    <name evidence="2" type="ORF">CCH79_00021091</name>
</gene>